<comment type="caution">
    <text evidence="2">The sequence shown here is derived from an EMBL/GenBank/DDBJ whole genome shotgun (WGS) entry which is preliminary data.</text>
</comment>
<reference evidence="2 3" key="1">
    <citation type="journal article" date="2020" name="bioRxiv">
        <title>Sequence and annotation of 42 cannabis genomes reveals extensive copy number variation in cannabinoid synthesis and pathogen resistance genes.</title>
        <authorList>
            <person name="Mckernan K.J."/>
            <person name="Helbert Y."/>
            <person name="Kane L.T."/>
            <person name="Ebling H."/>
            <person name="Zhang L."/>
            <person name="Liu B."/>
            <person name="Eaton Z."/>
            <person name="Mclaughlin S."/>
            <person name="Kingan S."/>
            <person name="Baybayan P."/>
            <person name="Concepcion G."/>
            <person name="Jordan M."/>
            <person name="Riva A."/>
            <person name="Barbazuk W."/>
            <person name="Harkins T."/>
        </authorList>
    </citation>
    <scope>NUCLEOTIDE SEQUENCE [LARGE SCALE GENOMIC DNA]</scope>
    <source>
        <strain evidence="3">cv. Jamaican Lion 4</strain>
        <tissue evidence="2">Leaf</tissue>
    </source>
</reference>
<evidence type="ECO:0000256" key="1">
    <source>
        <dbReference type="SAM" id="MobiDB-lite"/>
    </source>
</evidence>
<accession>A0A7J6E576</accession>
<evidence type="ECO:0000313" key="3">
    <source>
        <dbReference type="Proteomes" id="UP000525078"/>
    </source>
</evidence>
<gene>
    <name evidence="2" type="ORF">F8388_026351</name>
</gene>
<proteinExistence type="predicted"/>
<name>A0A7J6E576_CANSA</name>
<feature type="region of interest" description="Disordered" evidence="1">
    <location>
        <begin position="1"/>
        <end position="41"/>
    </location>
</feature>
<dbReference type="AlphaFoldDB" id="A0A7J6E576"/>
<protein>
    <submittedName>
        <fullName evidence="2">Uncharacterized protein</fullName>
    </submittedName>
</protein>
<dbReference type="EMBL" id="JAATIP010000305">
    <property type="protein sequence ID" value="KAF4352809.1"/>
    <property type="molecule type" value="Genomic_DNA"/>
</dbReference>
<organism evidence="2 3">
    <name type="scientific">Cannabis sativa</name>
    <name type="common">Hemp</name>
    <name type="synonym">Marijuana</name>
    <dbReference type="NCBI Taxonomy" id="3483"/>
    <lineage>
        <taxon>Eukaryota</taxon>
        <taxon>Viridiplantae</taxon>
        <taxon>Streptophyta</taxon>
        <taxon>Embryophyta</taxon>
        <taxon>Tracheophyta</taxon>
        <taxon>Spermatophyta</taxon>
        <taxon>Magnoliopsida</taxon>
        <taxon>eudicotyledons</taxon>
        <taxon>Gunneridae</taxon>
        <taxon>Pentapetalae</taxon>
        <taxon>rosids</taxon>
        <taxon>fabids</taxon>
        <taxon>Rosales</taxon>
        <taxon>Cannabaceae</taxon>
        <taxon>Cannabis</taxon>
    </lineage>
</organism>
<feature type="compositionally biased region" description="Polar residues" evidence="1">
    <location>
        <begin position="8"/>
        <end position="17"/>
    </location>
</feature>
<sequence length="91" mass="10276">MECKDKSPLSTFRQNQIPLRLAEPPPAFDSRRRSVPTHPSHRKPLLFPTILSVTILRLSFFQTPYSYFDMAVAGFSSSNQGFNSSEVISLS</sequence>
<evidence type="ECO:0000313" key="2">
    <source>
        <dbReference type="EMBL" id="KAF4352809.1"/>
    </source>
</evidence>
<dbReference type="Proteomes" id="UP000525078">
    <property type="component" value="Unassembled WGS sequence"/>
</dbReference>